<dbReference type="AlphaFoldDB" id="A0A099T1R2"/>
<dbReference type="PIRSF" id="PIRSF004857">
    <property type="entry name" value="Kin_aa_kin"/>
    <property type="match status" value="1"/>
</dbReference>
<accession>A0A099T1R2</accession>
<dbReference type="OrthoDB" id="50461at2157"/>
<dbReference type="Gene3D" id="3.40.1160.10">
    <property type="entry name" value="Acetylglutamate kinase-like"/>
    <property type="match status" value="1"/>
</dbReference>
<reference evidence="2 3" key="1">
    <citation type="submission" date="2014-09" db="EMBL/GenBank/DDBJ databases">
        <title>Draft genome sequence of an obligately methylotrophic methanogen, Methanococcoides methylutens, isolated from marine sediment.</title>
        <authorList>
            <person name="Guan Y."/>
            <person name="Ngugi D.K."/>
            <person name="Blom J."/>
            <person name="Ali S."/>
            <person name="Ferry J.G."/>
            <person name="Stingl U."/>
        </authorList>
    </citation>
    <scope>NUCLEOTIDE SEQUENCE [LARGE SCALE GENOMIC DNA]</scope>
    <source>
        <strain evidence="2 3">DSM 2657</strain>
    </source>
</reference>
<protein>
    <submittedName>
        <fullName evidence="2">Amino acid kinase</fullName>
    </submittedName>
</protein>
<evidence type="ECO:0000313" key="2">
    <source>
        <dbReference type="EMBL" id="KGK98073.1"/>
    </source>
</evidence>
<keyword evidence="3" id="KW-1185">Reference proteome</keyword>
<dbReference type="InterPro" id="IPR011375">
    <property type="entry name" value="MfnE"/>
</dbReference>
<evidence type="ECO:0000313" key="3">
    <source>
        <dbReference type="Proteomes" id="UP000029859"/>
    </source>
</evidence>
<name>A0A099T1R2_METMT</name>
<dbReference type="CDD" id="cd04240">
    <property type="entry name" value="AAK_UC"/>
    <property type="match status" value="1"/>
</dbReference>
<dbReference type="EMBL" id="JRHO01000014">
    <property type="protein sequence ID" value="KGK98073.1"/>
    <property type="molecule type" value="Genomic_DNA"/>
</dbReference>
<organism evidence="2 3">
    <name type="scientific">Methanococcoides methylutens</name>
    <dbReference type="NCBI Taxonomy" id="2226"/>
    <lineage>
        <taxon>Archaea</taxon>
        <taxon>Methanobacteriati</taxon>
        <taxon>Methanobacteriota</taxon>
        <taxon>Stenosarchaea group</taxon>
        <taxon>Methanomicrobia</taxon>
        <taxon>Methanosarcinales</taxon>
        <taxon>Methanosarcinaceae</taxon>
        <taxon>Methanococcoides</taxon>
    </lineage>
</organism>
<dbReference type="InterPro" id="IPR036393">
    <property type="entry name" value="AceGlu_kinase-like_sf"/>
</dbReference>
<feature type="domain" description="Aspartate/glutamate/uridylate kinase" evidence="1">
    <location>
        <begin position="1"/>
        <end position="172"/>
    </location>
</feature>
<dbReference type="RefSeq" id="WP_048196219.1">
    <property type="nucleotide sequence ID" value="NZ_CAAGSM010000001.1"/>
</dbReference>
<dbReference type="GO" id="GO:0016301">
    <property type="term" value="F:kinase activity"/>
    <property type="evidence" value="ECO:0007669"/>
    <property type="project" value="UniProtKB-KW"/>
</dbReference>
<proteinExistence type="predicted"/>
<dbReference type="Proteomes" id="UP000029859">
    <property type="component" value="Unassembled WGS sequence"/>
</dbReference>
<comment type="caution">
    <text evidence="2">The sequence shown here is derived from an EMBL/GenBank/DDBJ whole genome shotgun (WGS) entry which is preliminary data.</text>
</comment>
<dbReference type="Pfam" id="PF00696">
    <property type="entry name" value="AA_kinase"/>
    <property type="match status" value="1"/>
</dbReference>
<keyword evidence="2" id="KW-0808">Transferase</keyword>
<gene>
    <name evidence="2" type="ORF">LI82_10040</name>
</gene>
<keyword evidence="2" id="KW-0418">Kinase</keyword>
<evidence type="ECO:0000259" key="1">
    <source>
        <dbReference type="Pfam" id="PF00696"/>
    </source>
</evidence>
<sequence>MKVVLKIGGSLIEQADELLKTVVEHISSTKSKVKIVVVPGGGPFANGIREASSTHSIGDEAAHWMAVAAMEQYAYLLMDKSGVPLIDDTDDLTEGVSILLPYQLLRTTDELEHSWDVTSDTIAAWVAHRIDAILVKATDVDGVLNEDGLIEEITAKELKSMGETCTDRILPSILDKYGMDCVIVDGTYPERVVAAIEGKVVRSTYIKGNI</sequence>
<dbReference type="InterPro" id="IPR001048">
    <property type="entry name" value="Asp/Glu/Uridylate_kinase"/>
</dbReference>
<dbReference type="SUPFAM" id="SSF53633">
    <property type="entry name" value="Carbamate kinase-like"/>
    <property type="match status" value="1"/>
</dbReference>